<keyword evidence="6 9" id="KW-0472">Membrane</keyword>
<evidence type="ECO:0000256" key="6">
    <source>
        <dbReference type="ARBA" id="ARBA00023136"/>
    </source>
</evidence>
<accession>A0AAC9LHD9</accession>
<evidence type="ECO:0000313" key="11">
    <source>
        <dbReference type="Proteomes" id="UP000185511"/>
    </source>
</evidence>
<dbReference type="GO" id="GO:0016020">
    <property type="term" value="C:membrane"/>
    <property type="evidence" value="ECO:0007669"/>
    <property type="project" value="UniProtKB-SubCell"/>
</dbReference>
<comment type="similarity">
    <text evidence="7">Belongs to the MptA/B family.</text>
</comment>
<dbReference type="Proteomes" id="UP000185511">
    <property type="component" value="Chromosome"/>
</dbReference>
<dbReference type="InterPro" id="IPR049829">
    <property type="entry name" value="MptA/B-like"/>
</dbReference>
<feature type="transmembrane region" description="Helical" evidence="9">
    <location>
        <begin position="164"/>
        <end position="184"/>
    </location>
</feature>
<evidence type="ECO:0000256" key="7">
    <source>
        <dbReference type="ARBA" id="ARBA00043987"/>
    </source>
</evidence>
<keyword evidence="2" id="KW-0328">Glycosyltransferase</keyword>
<feature type="transmembrane region" description="Helical" evidence="9">
    <location>
        <begin position="330"/>
        <end position="355"/>
    </location>
</feature>
<evidence type="ECO:0000256" key="4">
    <source>
        <dbReference type="ARBA" id="ARBA00022692"/>
    </source>
</evidence>
<evidence type="ECO:0008006" key="12">
    <source>
        <dbReference type="Google" id="ProtNLM"/>
    </source>
</evidence>
<keyword evidence="4 9" id="KW-0812">Transmembrane</keyword>
<feature type="transmembrane region" description="Helical" evidence="9">
    <location>
        <begin position="407"/>
        <end position="426"/>
    </location>
</feature>
<keyword evidence="3" id="KW-0808">Transferase</keyword>
<evidence type="ECO:0000256" key="8">
    <source>
        <dbReference type="SAM" id="MobiDB-lite"/>
    </source>
</evidence>
<feature type="transmembrane region" description="Helical" evidence="9">
    <location>
        <begin position="85"/>
        <end position="113"/>
    </location>
</feature>
<reference evidence="11" key="1">
    <citation type="submission" date="2016-06" db="EMBL/GenBank/DDBJ databases">
        <title>Complete genome sequence of Actinoalloteichus fjordicus DSM 46855 (=ADI127-17), type strain of the new species Actinoalloteichus fjordicus.</title>
        <authorList>
            <person name="Ruckert C."/>
            <person name="Nouioui I."/>
            <person name="Willmese J."/>
            <person name="van Wezel G."/>
            <person name="Klenk H.-P."/>
            <person name="Kalinowski J."/>
            <person name="Zotchev S.B."/>
        </authorList>
    </citation>
    <scope>NUCLEOTIDE SEQUENCE [LARGE SCALE GENOMIC DNA]</scope>
    <source>
        <strain evidence="11">ADI127-7</strain>
    </source>
</reference>
<feature type="region of interest" description="Disordered" evidence="8">
    <location>
        <begin position="23"/>
        <end position="66"/>
    </location>
</feature>
<comment type="subcellular location">
    <subcellularLocation>
        <location evidence="1">Membrane</location>
        <topology evidence="1">Multi-pass membrane protein</topology>
    </subcellularLocation>
</comment>
<evidence type="ECO:0000256" key="3">
    <source>
        <dbReference type="ARBA" id="ARBA00022679"/>
    </source>
</evidence>
<feature type="transmembrane region" description="Helical" evidence="9">
    <location>
        <begin position="463"/>
        <end position="486"/>
    </location>
</feature>
<dbReference type="NCBIfam" id="NF038066">
    <property type="entry name" value="MptB"/>
    <property type="match status" value="1"/>
</dbReference>
<keyword evidence="11" id="KW-1185">Reference proteome</keyword>
<gene>
    <name evidence="10" type="ORF">UA74_24680</name>
</gene>
<feature type="transmembrane region" description="Helical" evidence="9">
    <location>
        <begin position="432"/>
        <end position="451"/>
    </location>
</feature>
<dbReference type="Pfam" id="PF26314">
    <property type="entry name" value="MptA_B_family"/>
    <property type="match status" value="1"/>
</dbReference>
<feature type="transmembrane region" description="Helical" evidence="9">
    <location>
        <begin position="498"/>
        <end position="518"/>
    </location>
</feature>
<proteinExistence type="inferred from homology"/>
<dbReference type="GO" id="GO:0016757">
    <property type="term" value="F:glycosyltransferase activity"/>
    <property type="evidence" value="ECO:0007669"/>
    <property type="project" value="UniProtKB-KW"/>
</dbReference>
<evidence type="ECO:0000256" key="9">
    <source>
        <dbReference type="SAM" id="Phobius"/>
    </source>
</evidence>
<organism evidence="10 11">
    <name type="scientific">Actinoalloteichus fjordicus</name>
    <dbReference type="NCBI Taxonomy" id="1612552"/>
    <lineage>
        <taxon>Bacteria</taxon>
        <taxon>Bacillati</taxon>
        <taxon>Actinomycetota</taxon>
        <taxon>Actinomycetes</taxon>
        <taxon>Pseudonocardiales</taxon>
        <taxon>Pseudonocardiaceae</taxon>
        <taxon>Actinoalloteichus</taxon>
    </lineage>
</organism>
<evidence type="ECO:0000256" key="1">
    <source>
        <dbReference type="ARBA" id="ARBA00004141"/>
    </source>
</evidence>
<keyword evidence="5 9" id="KW-1133">Transmembrane helix</keyword>
<feature type="transmembrane region" description="Helical" evidence="9">
    <location>
        <begin position="375"/>
        <end position="395"/>
    </location>
</feature>
<feature type="compositionally biased region" description="Low complexity" evidence="8">
    <location>
        <begin position="37"/>
        <end position="48"/>
    </location>
</feature>
<dbReference type="KEGG" id="acad:UA74_24680"/>
<sequence>MIISTLMDTRSWNQDCGRPSATGGLWDHGAAMRSPDTSRTAAVTTSAAGHTALSPPNHPSREHAVSNSPDRLRLFRRLAVFRRLVPLRIVLIGATGSVLIALGAVGAAGVLNHDPLLAGSGLSWVRFGHGRDLATGLLYLGLGLLVWAWVRLGREVRIERVGTHGVLAAIGGWLLPLMFTPPLFSRDAYSYLAQGNLAAHGIDPYEMGPAALPGPLADNVSWVWQNTPAPYGPLFILVAKTVVMITGQNLILGVLLMRLVMVLGLVLMCWALPGLARHLGGRGDQALWMAAANPLMLVHLVGGPHNDLLMVGLLAAGVLVTLNRRHVWGIVLIMLAAAMKATAVIALPFMVWIWAARLHGSARSRFLRAAGATTAVSLAVFTACTLVAGVDLGWISALQTSSLIVNWLSVPTAVAQIAHLVAGWFVTASLPGFLTVTRLLGFVAFAGVAVWQWWKARHGGPQAVYHATITLFALALLSPATLPWYFSWPLALAAALKWPGSATVAAVCGSVWLLLVTFPSGDTALYSWFYLLGALGVSVLAAVSLVRPDPLRLSSRDRVDRPVGLPPSSD</sequence>
<evidence type="ECO:0000256" key="2">
    <source>
        <dbReference type="ARBA" id="ARBA00022676"/>
    </source>
</evidence>
<feature type="transmembrane region" description="Helical" evidence="9">
    <location>
        <begin position="250"/>
        <end position="273"/>
    </location>
</feature>
<protein>
    <recommendedName>
        <fullName evidence="12">Alpha-1,6-mannosyltransferase</fullName>
    </recommendedName>
</protein>
<dbReference type="AlphaFoldDB" id="A0AAC9LHD9"/>
<evidence type="ECO:0000256" key="5">
    <source>
        <dbReference type="ARBA" id="ARBA00022989"/>
    </source>
</evidence>
<feature type="transmembrane region" description="Helical" evidence="9">
    <location>
        <begin position="525"/>
        <end position="546"/>
    </location>
</feature>
<feature type="transmembrane region" description="Helical" evidence="9">
    <location>
        <begin position="133"/>
        <end position="152"/>
    </location>
</feature>
<dbReference type="EMBL" id="CP016076">
    <property type="protein sequence ID" value="APU16950.1"/>
    <property type="molecule type" value="Genomic_DNA"/>
</dbReference>
<evidence type="ECO:0000313" key="10">
    <source>
        <dbReference type="EMBL" id="APU16950.1"/>
    </source>
</evidence>
<name>A0AAC9LHD9_9PSEU</name>